<accession>S8FVN5</accession>
<evidence type="ECO:0000313" key="2">
    <source>
        <dbReference type="EMBL" id="EPT02295.1"/>
    </source>
</evidence>
<dbReference type="Proteomes" id="UP000015241">
    <property type="component" value="Unassembled WGS sequence"/>
</dbReference>
<gene>
    <name evidence="2" type="ORF">FOMPIDRAFT_1047990</name>
</gene>
<dbReference type="EMBL" id="KE504136">
    <property type="protein sequence ID" value="EPT02295.1"/>
    <property type="molecule type" value="Genomic_DNA"/>
</dbReference>
<dbReference type="HOGENOM" id="CLU_976708_0_0_1"/>
<dbReference type="STRING" id="743788.S8FVN5"/>
<sequence>MPPATSDPYTGCLHCSAYQEHKNSLYRLSPLPSDGVLAVDPDGINWNDCYWGYKHWGGNRSERRMIVRPLPRSITDRIPLELFEHILDFLRWETRDLYNWPDLSFLACCTRLSTLELSFKANPIDSWQGLVTGLHEMLSRCSSPVMRSLGVFICMVAPEGSPSTSIHPDSEFWTIDLGSIHDIMKQPLFDSLQDATEEMERRLRLILEPWDKRGVLTVDSQCYYELTDEELRRGKAEEARITEEGDSSAGAEAQSSKDETVLTSDQEDEDGREGAVSDLVESSEG</sequence>
<feature type="region of interest" description="Disordered" evidence="1">
    <location>
        <begin position="233"/>
        <end position="285"/>
    </location>
</feature>
<keyword evidence="3" id="KW-1185">Reference proteome</keyword>
<evidence type="ECO:0000256" key="1">
    <source>
        <dbReference type="SAM" id="MobiDB-lite"/>
    </source>
</evidence>
<name>S8FVN5_FOMSC</name>
<evidence type="ECO:0000313" key="3">
    <source>
        <dbReference type="Proteomes" id="UP000015241"/>
    </source>
</evidence>
<feature type="compositionally biased region" description="Basic and acidic residues" evidence="1">
    <location>
        <begin position="233"/>
        <end position="243"/>
    </location>
</feature>
<dbReference type="AlphaFoldDB" id="S8FVN5"/>
<reference evidence="2 3" key="1">
    <citation type="journal article" date="2012" name="Science">
        <title>The Paleozoic origin of enzymatic lignin decomposition reconstructed from 31 fungal genomes.</title>
        <authorList>
            <person name="Floudas D."/>
            <person name="Binder M."/>
            <person name="Riley R."/>
            <person name="Barry K."/>
            <person name="Blanchette R.A."/>
            <person name="Henrissat B."/>
            <person name="Martinez A.T."/>
            <person name="Otillar R."/>
            <person name="Spatafora J.W."/>
            <person name="Yadav J.S."/>
            <person name="Aerts A."/>
            <person name="Benoit I."/>
            <person name="Boyd A."/>
            <person name="Carlson A."/>
            <person name="Copeland A."/>
            <person name="Coutinho P.M."/>
            <person name="de Vries R.P."/>
            <person name="Ferreira P."/>
            <person name="Findley K."/>
            <person name="Foster B."/>
            <person name="Gaskell J."/>
            <person name="Glotzer D."/>
            <person name="Gorecki P."/>
            <person name="Heitman J."/>
            <person name="Hesse C."/>
            <person name="Hori C."/>
            <person name="Igarashi K."/>
            <person name="Jurgens J.A."/>
            <person name="Kallen N."/>
            <person name="Kersten P."/>
            <person name="Kohler A."/>
            <person name="Kuees U."/>
            <person name="Kumar T.K.A."/>
            <person name="Kuo A."/>
            <person name="LaButti K."/>
            <person name="Larrondo L.F."/>
            <person name="Lindquist E."/>
            <person name="Ling A."/>
            <person name="Lombard V."/>
            <person name="Lucas S."/>
            <person name="Lundell T."/>
            <person name="Martin R."/>
            <person name="McLaughlin D.J."/>
            <person name="Morgenstern I."/>
            <person name="Morin E."/>
            <person name="Murat C."/>
            <person name="Nagy L.G."/>
            <person name="Nolan M."/>
            <person name="Ohm R.A."/>
            <person name="Patyshakuliyeva A."/>
            <person name="Rokas A."/>
            <person name="Ruiz-Duenas F.J."/>
            <person name="Sabat G."/>
            <person name="Salamov A."/>
            <person name="Samejima M."/>
            <person name="Schmutz J."/>
            <person name="Slot J.C."/>
            <person name="St John F."/>
            <person name="Stenlid J."/>
            <person name="Sun H."/>
            <person name="Sun S."/>
            <person name="Syed K."/>
            <person name="Tsang A."/>
            <person name="Wiebenga A."/>
            <person name="Young D."/>
            <person name="Pisabarro A."/>
            <person name="Eastwood D.C."/>
            <person name="Martin F."/>
            <person name="Cullen D."/>
            <person name="Grigoriev I.V."/>
            <person name="Hibbett D.S."/>
        </authorList>
    </citation>
    <scope>NUCLEOTIDE SEQUENCE</scope>
    <source>
        <strain evidence="3">FP-58527</strain>
    </source>
</reference>
<organism evidence="2 3">
    <name type="scientific">Fomitopsis schrenkii</name>
    <name type="common">Brown rot fungus</name>
    <dbReference type="NCBI Taxonomy" id="2126942"/>
    <lineage>
        <taxon>Eukaryota</taxon>
        <taxon>Fungi</taxon>
        <taxon>Dikarya</taxon>
        <taxon>Basidiomycota</taxon>
        <taxon>Agaricomycotina</taxon>
        <taxon>Agaricomycetes</taxon>
        <taxon>Polyporales</taxon>
        <taxon>Fomitopsis</taxon>
    </lineage>
</organism>
<dbReference type="InParanoid" id="S8FVN5"/>
<protein>
    <submittedName>
        <fullName evidence="2">Uncharacterized protein</fullName>
    </submittedName>
</protein>
<proteinExistence type="predicted"/>